<sequence length="467" mass="53867">MFFTMVSSIKSFFNLNSIQQKHSLLKSLVLLGLVLFMLYTLLFSHHYQPPNLLAIHKQKRPVSRSVTNSPTNLSDIMFGIVGSVKTWKHKRSYVESWWRPNVTRGYVFLDREPSQEFLPWSSNSPPFRVNRNITKSKLYPKIVNPIQIRIVHTILETFREGDKDVKWYVMADDDTVLFIDNLVEVLAKYDHTKYFYIGENSECIRSNSDFSFDMAFGGAGYALSYALMEVLATKLDGCIERYPHLHSSDFILHACLADLGVALTHEKGFHQIDLRGDISGLLSAHNSDRPLVSLHHIDIIDPIFSSKNRSESVTHLMKAYKLDHSRLLQQTICYHRPSNWSFSISWGYSTHIYETIFPQSFLQKPLETFRPWMKYAKPPFYIFNTRGISNNPCETPHEFFFDSMEISSEDQIVTTYVRISPRQRNRSRCFSTGNHSADSITRIQVFSPAATPKKVSPNPNSNSLLLV</sequence>
<dbReference type="PANTHER" id="PTHR10811">
    <property type="entry name" value="FRINGE-RELATED"/>
    <property type="match status" value="1"/>
</dbReference>
<comment type="caution">
    <text evidence="1">The sequence shown here is derived from an EMBL/GenBank/DDBJ whole genome shotgun (WGS) entry which is preliminary data.</text>
</comment>
<name>A0AAD7LTL5_QUISA</name>
<organism evidence="1 2">
    <name type="scientific">Quillaja saponaria</name>
    <name type="common">Soap bark tree</name>
    <dbReference type="NCBI Taxonomy" id="32244"/>
    <lineage>
        <taxon>Eukaryota</taxon>
        <taxon>Viridiplantae</taxon>
        <taxon>Streptophyta</taxon>
        <taxon>Embryophyta</taxon>
        <taxon>Tracheophyta</taxon>
        <taxon>Spermatophyta</taxon>
        <taxon>Magnoliopsida</taxon>
        <taxon>eudicotyledons</taxon>
        <taxon>Gunneridae</taxon>
        <taxon>Pentapetalae</taxon>
        <taxon>rosids</taxon>
        <taxon>fabids</taxon>
        <taxon>Fabales</taxon>
        <taxon>Quillajaceae</taxon>
        <taxon>Quillaja</taxon>
    </lineage>
</organism>
<dbReference type="EMBL" id="JARAOO010000006">
    <property type="protein sequence ID" value="KAJ7964074.1"/>
    <property type="molecule type" value="Genomic_DNA"/>
</dbReference>
<proteinExistence type="predicted"/>
<reference evidence="1" key="1">
    <citation type="journal article" date="2023" name="Science">
        <title>Elucidation of the pathway for biosynthesis of saponin adjuvants from the soapbark tree.</title>
        <authorList>
            <person name="Reed J."/>
            <person name="Orme A."/>
            <person name="El-Demerdash A."/>
            <person name="Owen C."/>
            <person name="Martin L.B.B."/>
            <person name="Misra R.C."/>
            <person name="Kikuchi S."/>
            <person name="Rejzek M."/>
            <person name="Martin A.C."/>
            <person name="Harkess A."/>
            <person name="Leebens-Mack J."/>
            <person name="Louveau T."/>
            <person name="Stephenson M.J."/>
            <person name="Osbourn A."/>
        </authorList>
    </citation>
    <scope>NUCLEOTIDE SEQUENCE</scope>
    <source>
        <strain evidence="1">S10</strain>
    </source>
</reference>
<keyword evidence="2" id="KW-1185">Reference proteome</keyword>
<dbReference type="Gene3D" id="3.90.550.50">
    <property type="match status" value="1"/>
</dbReference>
<evidence type="ECO:0000313" key="2">
    <source>
        <dbReference type="Proteomes" id="UP001163823"/>
    </source>
</evidence>
<dbReference type="Pfam" id="PF04646">
    <property type="entry name" value="DUF604"/>
    <property type="match status" value="1"/>
</dbReference>
<dbReference type="KEGG" id="qsa:O6P43_013939"/>
<dbReference type="AlphaFoldDB" id="A0AAD7LTL5"/>
<evidence type="ECO:0000313" key="1">
    <source>
        <dbReference type="EMBL" id="KAJ7964074.1"/>
    </source>
</evidence>
<accession>A0AAD7LTL5</accession>
<dbReference type="FunFam" id="3.90.550.50:FF:000061">
    <property type="entry name" value="AT4g00300 protein"/>
    <property type="match status" value="1"/>
</dbReference>
<dbReference type="Proteomes" id="UP001163823">
    <property type="component" value="Chromosome 6"/>
</dbReference>
<protein>
    <submittedName>
        <fullName evidence="1">Uncharacterized protein</fullName>
    </submittedName>
</protein>
<gene>
    <name evidence="1" type="ORF">O6P43_013939</name>
</gene>
<dbReference type="InterPro" id="IPR006740">
    <property type="entry name" value="DUF604"/>
</dbReference>